<evidence type="ECO:0000313" key="1">
    <source>
        <dbReference type="EMBL" id="KIK08710.1"/>
    </source>
</evidence>
<dbReference type="InterPro" id="IPR029063">
    <property type="entry name" value="SAM-dependent_MTases_sf"/>
</dbReference>
<dbReference type="EMBL" id="KN838541">
    <property type="protein sequence ID" value="KIK08710.1"/>
    <property type="molecule type" value="Genomic_DNA"/>
</dbReference>
<dbReference type="STRING" id="1095629.A0A0C9X906"/>
<dbReference type="PANTHER" id="PTHR14614">
    <property type="entry name" value="HEPATOCELLULAR CARCINOMA-ASSOCIATED ANTIGEN"/>
    <property type="match status" value="1"/>
</dbReference>
<protein>
    <submittedName>
        <fullName evidence="1">Uncharacterized protein</fullName>
    </submittedName>
</protein>
<dbReference type="HOGENOM" id="CLU_089365_0_0_1"/>
<dbReference type="GO" id="GO:0005634">
    <property type="term" value="C:nucleus"/>
    <property type="evidence" value="ECO:0007669"/>
    <property type="project" value="TreeGrafter"/>
</dbReference>
<dbReference type="InterPro" id="IPR019410">
    <property type="entry name" value="Methyltransf_16"/>
</dbReference>
<gene>
    <name evidence="1" type="ORF">K443DRAFT_128171</name>
</gene>
<dbReference type="Pfam" id="PF10294">
    <property type="entry name" value="Methyltransf_16"/>
    <property type="match status" value="1"/>
</dbReference>
<keyword evidence="2" id="KW-1185">Reference proteome</keyword>
<sequence>MLPSHNTHLPLLRFPFVNSIFYLAQRDDGICNGTALWLAGQCLALYFAEHHVPTYPPRPRAIELGSGVGLTALALASLGWDVLATDIDLVISSVLSNNIRANLAQLPEYAGRIEVRELDWFISPTEWKWDIASNPPYDLIYAADTIYKSELVEPLLRTIHALSTLSRSSSAPPRYPLVLLCIERRDPLLVDRLLDDARNIWNFSVERIPRKRLSKALDKHGAQWDNADWEGIELWKLRLK</sequence>
<reference evidence="2" key="2">
    <citation type="submission" date="2015-01" db="EMBL/GenBank/DDBJ databases">
        <title>Evolutionary Origins and Diversification of the Mycorrhizal Mutualists.</title>
        <authorList>
            <consortium name="DOE Joint Genome Institute"/>
            <consortium name="Mycorrhizal Genomics Consortium"/>
            <person name="Kohler A."/>
            <person name="Kuo A."/>
            <person name="Nagy L.G."/>
            <person name="Floudas D."/>
            <person name="Copeland A."/>
            <person name="Barry K.W."/>
            <person name="Cichocki N."/>
            <person name="Veneault-Fourrey C."/>
            <person name="LaButti K."/>
            <person name="Lindquist E.A."/>
            <person name="Lipzen A."/>
            <person name="Lundell T."/>
            <person name="Morin E."/>
            <person name="Murat C."/>
            <person name="Riley R."/>
            <person name="Ohm R."/>
            <person name="Sun H."/>
            <person name="Tunlid A."/>
            <person name="Henrissat B."/>
            <person name="Grigoriev I.V."/>
            <person name="Hibbett D.S."/>
            <person name="Martin F."/>
        </authorList>
    </citation>
    <scope>NUCLEOTIDE SEQUENCE [LARGE SCALE GENOMIC DNA]</scope>
    <source>
        <strain evidence="2">LaAM-08-1</strain>
    </source>
</reference>
<dbReference type="CDD" id="cd02440">
    <property type="entry name" value="AdoMet_MTases"/>
    <property type="match status" value="1"/>
</dbReference>
<evidence type="ECO:0000313" key="2">
    <source>
        <dbReference type="Proteomes" id="UP000054477"/>
    </source>
</evidence>
<organism evidence="1 2">
    <name type="scientific">Laccaria amethystina LaAM-08-1</name>
    <dbReference type="NCBI Taxonomy" id="1095629"/>
    <lineage>
        <taxon>Eukaryota</taxon>
        <taxon>Fungi</taxon>
        <taxon>Dikarya</taxon>
        <taxon>Basidiomycota</taxon>
        <taxon>Agaricomycotina</taxon>
        <taxon>Agaricomycetes</taxon>
        <taxon>Agaricomycetidae</taxon>
        <taxon>Agaricales</taxon>
        <taxon>Agaricineae</taxon>
        <taxon>Hydnangiaceae</taxon>
        <taxon>Laccaria</taxon>
    </lineage>
</organism>
<dbReference type="PANTHER" id="PTHR14614:SF162">
    <property type="entry name" value="EXPRESSED PROTEIN"/>
    <property type="match status" value="1"/>
</dbReference>
<dbReference type="Gene3D" id="3.40.50.150">
    <property type="entry name" value="Vaccinia Virus protein VP39"/>
    <property type="match status" value="1"/>
</dbReference>
<name>A0A0C9X906_9AGAR</name>
<dbReference type="GO" id="GO:0008757">
    <property type="term" value="F:S-adenosylmethionine-dependent methyltransferase activity"/>
    <property type="evidence" value="ECO:0007669"/>
    <property type="project" value="UniProtKB-ARBA"/>
</dbReference>
<proteinExistence type="predicted"/>
<dbReference type="AlphaFoldDB" id="A0A0C9X906"/>
<dbReference type="Proteomes" id="UP000054477">
    <property type="component" value="Unassembled WGS sequence"/>
</dbReference>
<reference evidence="1 2" key="1">
    <citation type="submission" date="2014-04" db="EMBL/GenBank/DDBJ databases">
        <authorList>
            <consortium name="DOE Joint Genome Institute"/>
            <person name="Kuo A."/>
            <person name="Kohler A."/>
            <person name="Nagy L.G."/>
            <person name="Floudas D."/>
            <person name="Copeland A."/>
            <person name="Barry K.W."/>
            <person name="Cichocki N."/>
            <person name="Veneault-Fourrey C."/>
            <person name="LaButti K."/>
            <person name="Lindquist E.A."/>
            <person name="Lipzen A."/>
            <person name="Lundell T."/>
            <person name="Morin E."/>
            <person name="Murat C."/>
            <person name="Sun H."/>
            <person name="Tunlid A."/>
            <person name="Henrissat B."/>
            <person name="Grigoriev I.V."/>
            <person name="Hibbett D.S."/>
            <person name="Martin F."/>
            <person name="Nordberg H.P."/>
            <person name="Cantor M.N."/>
            <person name="Hua S.X."/>
        </authorList>
    </citation>
    <scope>NUCLEOTIDE SEQUENCE [LARGE SCALE GENOMIC DNA]</scope>
    <source>
        <strain evidence="1 2">LaAM-08-1</strain>
    </source>
</reference>
<dbReference type="SUPFAM" id="SSF53335">
    <property type="entry name" value="S-adenosyl-L-methionine-dependent methyltransferases"/>
    <property type="match status" value="1"/>
</dbReference>
<dbReference type="GO" id="GO:0005737">
    <property type="term" value="C:cytoplasm"/>
    <property type="evidence" value="ECO:0007669"/>
    <property type="project" value="TreeGrafter"/>
</dbReference>
<dbReference type="OrthoDB" id="194386at2759"/>
<accession>A0A0C9X906</accession>